<comment type="caution">
    <text evidence="3">The sequence shown here is derived from an EMBL/GenBank/DDBJ whole genome shotgun (WGS) entry which is preliminary data.</text>
</comment>
<dbReference type="AlphaFoldDB" id="A0A820BXE6"/>
<dbReference type="SMART" id="SM00674">
    <property type="entry name" value="CENPB"/>
    <property type="match status" value="1"/>
</dbReference>
<evidence type="ECO:0000256" key="1">
    <source>
        <dbReference type="ARBA" id="ARBA00023125"/>
    </source>
</evidence>
<accession>A0A820BXE6</accession>
<evidence type="ECO:0000313" key="3">
    <source>
        <dbReference type="EMBL" id="CAF4207815.1"/>
    </source>
</evidence>
<dbReference type="InterPro" id="IPR006600">
    <property type="entry name" value="HTH_CenpB_DNA-bd_dom"/>
</dbReference>
<evidence type="ECO:0000313" key="4">
    <source>
        <dbReference type="Proteomes" id="UP000663836"/>
    </source>
</evidence>
<organism evidence="3 4">
    <name type="scientific">Rotaria sordida</name>
    <dbReference type="NCBI Taxonomy" id="392033"/>
    <lineage>
        <taxon>Eukaryota</taxon>
        <taxon>Metazoa</taxon>
        <taxon>Spiralia</taxon>
        <taxon>Gnathifera</taxon>
        <taxon>Rotifera</taxon>
        <taxon>Eurotatoria</taxon>
        <taxon>Bdelloidea</taxon>
        <taxon>Philodinida</taxon>
        <taxon>Philodinidae</taxon>
        <taxon>Rotaria</taxon>
    </lineage>
</organism>
<gene>
    <name evidence="3" type="ORF">JBS370_LOCUS36843</name>
</gene>
<feature type="domain" description="HTH CENPB-type" evidence="2">
    <location>
        <begin position="46"/>
        <end position="117"/>
    </location>
</feature>
<feature type="non-terminal residue" evidence="3">
    <location>
        <position position="144"/>
    </location>
</feature>
<dbReference type="SUPFAM" id="SSF46689">
    <property type="entry name" value="Homeodomain-like"/>
    <property type="match status" value="1"/>
</dbReference>
<dbReference type="EMBL" id="CAJOBD010015376">
    <property type="protein sequence ID" value="CAF4207815.1"/>
    <property type="molecule type" value="Genomic_DNA"/>
</dbReference>
<dbReference type="GO" id="GO:0003677">
    <property type="term" value="F:DNA binding"/>
    <property type="evidence" value="ECO:0007669"/>
    <property type="project" value="UniProtKB-KW"/>
</dbReference>
<keyword evidence="1" id="KW-0238">DNA-binding</keyword>
<dbReference type="PROSITE" id="PS51253">
    <property type="entry name" value="HTH_CENPB"/>
    <property type="match status" value="1"/>
</dbReference>
<dbReference type="Proteomes" id="UP000663836">
    <property type="component" value="Unassembled WGS sequence"/>
</dbReference>
<protein>
    <recommendedName>
        <fullName evidence="2">HTH CENPB-type domain-containing protein</fullName>
    </recommendedName>
</protein>
<dbReference type="Gene3D" id="1.10.10.60">
    <property type="entry name" value="Homeodomain-like"/>
    <property type="match status" value="1"/>
</dbReference>
<dbReference type="Pfam" id="PF03221">
    <property type="entry name" value="HTH_Tnp_Tc5"/>
    <property type="match status" value="1"/>
</dbReference>
<name>A0A820BXE6_9BILA</name>
<proteinExistence type="predicted"/>
<reference evidence="3" key="1">
    <citation type="submission" date="2021-02" db="EMBL/GenBank/DDBJ databases">
        <authorList>
            <person name="Nowell W R."/>
        </authorList>
    </citation>
    <scope>NUCLEOTIDE SEQUENCE</scope>
</reference>
<sequence>MEKVVNYYDETDPKTGKRKRSWSTVQRRFPRIPYQQYISRFRHYLEAHGTKKQKIEKVEEYVCDKFERAREQHLPVHDFDLKRWALMSASDHSLNNFTVSHGWIDNFKHRHNICSRKITKFVTRRQVESQDLINQSTDSFVAEA</sequence>
<dbReference type="InterPro" id="IPR009057">
    <property type="entry name" value="Homeodomain-like_sf"/>
</dbReference>
<evidence type="ECO:0000259" key="2">
    <source>
        <dbReference type="PROSITE" id="PS51253"/>
    </source>
</evidence>